<evidence type="ECO:0000313" key="1">
    <source>
        <dbReference type="EMBL" id="EXL65380.1"/>
    </source>
</evidence>
<proteinExistence type="predicted"/>
<sequence length="83" mass="9552">MPSHPERAVEEISTFASVLSSDRWRPAAVSRSLLDAEVIENSAVEISKFVGRAIVSARELETHFKERVGREWGYRYRAETWIM</sequence>
<dbReference type="AlphaFoldDB" id="X0GZU4"/>
<dbReference type="Proteomes" id="UP000030676">
    <property type="component" value="Unassembled WGS sequence"/>
</dbReference>
<protein>
    <submittedName>
        <fullName evidence="1">Uncharacterized protein</fullName>
    </submittedName>
</protein>
<reference evidence="1" key="1">
    <citation type="submission" date="2011-11" db="EMBL/GenBank/DDBJ databases">
        <title>The Genome Sequence of Fusarium oxysporum PHW808.</title>
        <authorList>
            <consortium name="The Broad Institute Genome Sequencing Platform"/>
            <person name="Ma L.-J."/>
            <person name="Gale L.R."/>
            <person name="Schwartz D.C."/>
            <person name="Zhou S."/>
            <person name="Corby-Kistler H."/>
            <person name="Young S.K."/>
            <person name="Zeng Q."/>
            <person name="Gargeya S."/>
            <person name="Fitzgerald M."/>
            <person name="Haas B."/>
            <person name="Abouelleil A."/>
            <person name="Alvarado L."/>
            <person name="Arachchi H.M."/>
            <person name="Berlin A."/>
            <person name="Brown A."/>
            <person name="Chapman S.B."/>
            <person name="Chen Z."/>
            <person name="Dunbar C."/>
            <person name="Freedman E."/>
            <person name="Gearin G."/>
            <person name="Goldberg J."/>
            <person name="Griggs A."/>
            <person name="Gujja S."/>
            <person name="Heiman D."/>
            <person name="Howarth C."/>
            <person name="Larson L."/>
            <person name="Lui A."/>
            <person name="MacDonald P.J.P."/>
            <person name="Montmayeur A."/>
            <person name="Murphy C."/>
            <person name="Neiman D."/>
            <person name="Pearson M."/>
            <person name="Priest M."/>
            <person name="Roberts A."/>
            <person name="Saif S."/>
            <person name="Shea T."/>
            <person name="Shenoy N."/>
            <person name="Sisk P."/>
            <person name="Stolte C."/>
            <person name="Sykes S."/>
            <person name="Wortman J."/>
            <person name="Nusbaum C."/>
            <person name="Birren B."/>
        </authorList>
    </citation>
    <scope>NUCLEOTIDE SEQUENCE [LARGE SCALE GENOMIC DNA]</scope>
    <source>
        <strain evidence="1">54008</strain>
    </source>
</reference>
<gene>
    <name evidence="1" type="ORF">FOPG_18391</name>
</gene>
<name>X0GZU4_FUSOX</name>
<reference evidence="1" key="2">
    <citation type="submission" date="2014-03" db="EMBL/GenBank/DDBJ databases">
        <title>The Genome Annotation of Fusarium oxysporum PHW808.</title>
        <authorList>
            <consortium name="The Broad Institute Genomics Platform"/>
            <person name="Ma L.-J."/>
            <person name="Corby-Kistler H."/>
            <person name="Broz K."/>
            <person name="Gale L.R."/>
            <person name="Jonkers W."/>
            <person name="O'Donnell K."/>
            <person name="Ploetz R."/>
            <person name="Steinberg C."/>
            <person name="Schwartz D.C."/>
            <person name="VanEtten H."/>
            <person name="Zhou S."/>
            <person name="Young S.K."/>
            <person name="Zeng Q."/>
            <person name="Gargeya S."/>
            <person name="Fitzgerald M."/>
            <person name="Abouelleil A."/>
            <person name="Alvarado L."/>
            <person name="Chapman S.B."/>
            <person name="Gainer-Dewar J."/>
            <person name="Goldberg J."/>
            <person name="Griggs A."/>
            <person name="Gujja S."/>
            <person name="Hansen M."/>
            <person name="Howarth C."/>
            <person name="Imamovic A."/>
            <person name="Ireland A."/>
            <person name="Larimer J."/>
            <person name="McCowan C."/>
            <person name="Murphy C."/>
            <person name="Pearson M."/>
            <person name="Poon T.W."/>
            <person name="Priest M."/>
            <person name="Roberts A."/>
            <person name="Saif S."/>
            <person name="Shea T."/>
            <person name="Sykes S."/>
            <person name="Wortman J."/>
            <person name="Nusbaum C."/>
            <person name="Birren B."/>
        </authorList>
    </citation>
    <scope>NUCLEOTIDE SEQUENCE</scope>
    <source>
        <strain evidence="1">54008</strain>
    </source>
</reference>
<dbReference type="EMBL" id="KK033658">
    <property type="protein sequence ID" value="EXL65380.1"/>
    <property type="molecule type" value="Genomic_DNA"/>
</dbReference>
<accession>X0GZU4</accession>
<organism evidence="1">
    <name type="scientific">Fusarium oxysporum f. sp. conglutinans race 2 54008</name>
    <dbReference type="NCBI Taxonomy" id="1089457"/>
    <lineage>
        <taxon>Eukaryota</taxon>
        <taxon>Fungi</taxon>
        <taxon>Dikarya</taxon>
        <taxon>Ascomycota</taxon>
        <taxon>Pezizomycotina</taxon>
        <taxon>Sordariomycetes</taxon>
        <taxon>Hypocreomycetidae</taxon>
        <taxon>Hypocreales</taxon>
        <taxon>Nectriaceae</taxon>
        <taxon>Fusarium</taxon>
        <taxon>Fusarium oxysporum species complex</taxon>
    </lineage>
</organism>
<dbReference type="HOGENOM" id="CLU_2542673_0_0_1"/>